<gene>
    <name evidence="1" type="ORF">CJ030_MR0G023653</name>
</gene>
<protein>
    <submittedName>
        <fullName evidence="1">Uncharacterized protein</fullName>
    </submittedName>
</protein>
<dbReference type="EMBL" id="RXIC02000464">
    <property type="protein sequence ID" value="KAB1199436.1"/>
    <property type="molecule type" value="Genomic_DNA"/>
</dbReference>
<organism evidence="1 2">
    <name type="scientific">Morella rubra</name>
    <name type="common">Chinese bayberry</name>
    <dbReference type="NCBI Taxonomy" id="262757"/>
    <lineage>
        <taxon>Eukaryota</taxon>
        <taxon>Viridiplantae</taxon>
        <taxon>Streptophyta</taxon>
        <taxon>Embryophyta</taxon>
        <taxon>Tracheophyta</taxon>
        <taxon>Spermatophyta</taxon>
        <taxon>Magnoliopsida</taxon>
        <taxon>eudicotyledons</taxon>
        <taxon>Gunneridae</taxon>
        <taxon>Pentapetalae</taxon>
        <taxon>rosids</taxon>
        <taxon>fabids</taxon>
        <taxon>Fagales</taxon>
        <taxon>Myricaceae</taxon>
        <taxon>Morella</taxon>
    </lineage>
</organism>
<evidence type="ECO:0000313" key="2">
    <source>
        <dbReference type="Proteomes" id="UP000516437"/>
    </source>
</evidence>
<reference evidence="1 2" key="1">
    <citation type="journal article" date="2019" name="Plant Biotechnol. J.">
        <title>The red bayberry genome and genetic basis of sex determination.</title>
        <authorList>
            <person name="Jia H.M."/>
            <person name="Jia H.J."/>
            <person name="Cai Q.L."/>
            <person name="Wang Y."/>
            <person name="Zhao H.B."/>
            <person name="Yang W.F."/>
            <person name="Wang G.Y."/>
            <person name="Li Y.H."/>
            <person name="Zhan D.L."/>
            <person name="Shen Y.T."/>
            <person name="Niu Q.F."/>
            <person name="Chang L."/>
            <person name="Qiu J."/>
            <person name="Zhao L."/>
            <person name="Xie H.B."/>
            <person name="Fu W.Y."/>
            <person name="Jin J."/>
            <person name="Li X.W."/>
            <person name="Jiao Y."/>
            <person name="Zhou C.C."/>
            <person name="Tu T."/>
            <person name="Chai C.Y."/>
            <person name="Gao J.L."/>
            <person name="Fan L.J."/>
            <person name="van de Weg E."/>
            <person name="Wang J.Y."/>
            <person name="Gao Z.S."/>
        </authorList>
    </citation>
    <scope>NUCLEOTIDE SEQUENCE [LARGE SCALE GENOMIC DNA]</scope>
    <source>
        <tissue evidence="1">Leaves</tissue>
    </source>
</reference>
<comment type="caution">
    <text evidence="1">The sequence shown here is derived from an EMBL/GenBank/DDBJ whole genome shotgun (WGS) entry which is preliminary data.</text>
</comment>
<dbReference type="Proteomes" id="UP000516437">
    <property type="component" value="Unassembled WGS sequence"/>
</dbReference>
<proteinExistence type="predicted"/>
<accession>A0A6A1UGQ1</accession>
<name>A0A6A1UGQ1_9ROSI</name>
<evidence type="ECO:0000313" key="1">
    <source>
        <dbReference type="EMBL" id="KAB1199436.1"/>
    </source>
</evidence>
<sequence length="268" mass="27636">MMIPEGKGGSGWKDLAAVFQEVVSHLGMHKSGRGGFSSSRVRNEVSFVEVAKRGTIGESSGGGGVAVKGVKEVAGGVEKKAMMHASSHETLVTDVSVSKEVAFNAKTVGDKLGASGLNPATGLESLGPLEGCSHMGAGLHRDPLLVSGFVDVMADTVAGDVDQLAPEVGPSLVPFEVKGHCPVAIPAPELSLRSFDSACRSAFFFSGVFSLPNLILEDSNGVPAPEQSPSFGPKHAEVAVFPQGMLFRPNLLPEGLDGVVGSSLLAFR</sequence>
<keyword evidence="2" id="KW-1185">Reference proteome</keyword>
<dbReference type="AlphaFoldDB" id="A0A6A1UGQ1"/>